<feature type="region of interest" description="Disordered" evidence="3">
    <location>
        <begin position="177"/>
        <end position="241"/>
    </location>
</feature>
<proteinExistence type="inferred from homology"/>
<dbReference type="InterPro" id="IPR019356">
    <property type="entry name" value="Menorin_dom"/>
</dbReference>
<dbReference type="SUPFAM" id="SSF48371">
    <property type="entry name" value="ARM repeat"/>
    <property type="match status" value="1"/>
</dbReference>
<dbReference type="PANTHER" id="PTHR23120">
    <property type="entry name" value="MAESTRO-RELATED HEAT DOMAIN-CONTAINING"/>
    <property type="match status" value="1"/>
</dbReference>
<feature type="domain" description="MROH2B-like HEAT-repeats" evidence="6">
    <location>
        <begin position="467"/>
        <end position="552"/>
    </location>
</feature>
<dbReference type="Pfam" id="PF23227">
    <property type="entry name" value="HEAT_MROH2B_C"/>
    <property type="match status" value="2"/>
</dbReference>
<feature type="compositionally biased region" description="Basic and acidic residues" evidence="3">
    <location>
        <begin position="431"/>
        <end position="449"/>
    </location>
</feature>
<evidence type="ECO:0000313" key="8">
    <source>
        <dbReference type="Proteomes" id="UP000694906"/>
    </source>
</evidence>
<dbReference type="Proteomes" id="UP000694906">
    <property type="component" value="Unplaced"/>
</dbReference>
<sequence>MHRLKLLDSDLKLATDAAVELKFLALVQEKYPRTTRSVGWTTLYLAPLHTRPYTKAMLEEMHVLVGAVPQKVTFPMRAVMVWGAWPHFSWLLDQSESIPGPDPDATLVPNSDRPPSPGLGLVPDVNPTLSPDPGEAPGLVTDNTPGLADSRATTPGSLQTCTSCSVATLDLDVNHVLRPDLQGPSPALSPTPSPGSPETLDLGSRSPSGQSSEETFPSLSRSKSFELAHRDSNPRPGSNPFIRLHSRGSLALGHFLSRLGSQALLLPTSDTSLGSHSSQTLSQGSRKVSKQSLNLATGSCGALILDTSELVTLASHNLSESVLKGAFGATWSIASQGTLNVACPRSSLNMTVMQASSLTLIPHSSDRTSLSSSTHGSNSTFSASSCLTLILRSKETLSSSLLMRDTSTLSLSSLHEGSSSDNNSVLTTSLENRERWGEGHSVDGDEDPPRPSTSNTGHPPPTPGRQIQEEPLDSLSTSVRQQAMEMLTQLSHMRLVLGVQDRVQLVSTCVHSVFSLPSLRAMQEQDQAKAEAIQTLYHQSLEALQTLLNALFIEDPTPAGLKSILEPLGPWMNSGKDHERARAVHSSVSLLNHMLLSLPFYMSSEFPALGLLLGRLILRIGDPDEEIGQEALDGITLLYTILEFQKRARDKEETNKKELYESNKRFLGPHNPVNPRQNILRVILIFGDFLGPQQVKDLLLAAVEGLSGGVEAQGKDSGETMQLPSEVMLNSVLRWYHLRTLVVVRRGTSCSPGHNEKSNTEFGAESGVIAMTRGGEKPVGWRQSWGSGVSVSSRSWVVKAVKTLLLKIGCSYEAAFVEAEGGWELLEQAESHHLGVSLLARAMVRYSCQDRCRFLYLLIPLLEHGDKKHKITATAFFVELLQMKKVRRIPEVYSLGRMVEGLGHQDPVMKVLSIRGLMILVRRSEKMAKVQALLPSMVKALKSLDGVLVMEAVDSLKTIFKICLGPPRISQLWFSLPVGLQKCVKTLFHCSCLMGWELPKTAFSRKPWDNRQQAVGKICKYLVNTHRDSAFEFLSQGLEYAKSSRASLRKSSVLFIGNLPWDLQSCLLFRLTPWRLPAVLAWARCVPSALEDLRHDPEASVCIYAAQAQDHILASGRQNSCPPLPCGASPCCSSSCENLPISHKRPSWIMQALSSWKMASKQ</sequence>
<dbReference type="GeneID" id="101697828"/>
<evidence type="ECO:0000259" key="4">
    <source>
        <dbReference type="Pfam" id="PF10223"/>
    </source>
</evidence>
<evidence type="ECO:0000256" key="3">
    <source>
        <dbReference type="SAM" id="MobiDB-lite"/>
    </source>
</evidence>
<dbReference type="InterPro" id="IPR055408">
    <property type="entry name" value="HEAT_MROH2B-like"/>
</dbReference>
<evidence type="ECO:0000259" key="5">
    <source>
        <dbReference type="Pfam" id="PF21047"/>
    </source>
</evidence>
<dbReference type="InterPro" id="IPR045206">
    <property type="entry name" value="Maestro_heat-like_prot"/>
</dbReference>
<organism evidence="8 9">
    <name type="scientific">Heterocephalus glaber</name>
    <name type="common">Naked mole rat</name>
    <dbReference type="NCBI Taxonomy" id="10181"/>
    <lineage>
        <taxon>Eukaryota</taxon>
        <taxon>Metazoa</taxon>
        <taxon>Chordata</taxon>
        <taxon>Craniata</taxon>
        <taxon>Vertebrata</taxon>
        <taxon>Euteleostomi</taxon>
        <taxon>Mammalia</taxon>
        <taxon>Eutheria</taxon>
        <taxon>Euarchontoglires</taxon>
        <taxon>Glires</taxon>
        <taxon>Rodentia</taxon>
        <taxon>Hystricomorpha</taxon>
        <taxon>Bathyergidae</taxon>
        <taxon>Heterocephalus</taxon>
    </lineage>
</organism>
<gene>
    <name evidence="9" type="primary">LOC101697828</name>
</gene>
<dbReference type="RefSeq" id="XP_021114352.1">
    <property type="nucleotide sequence ID" value="XM_021258693.1"/>
</dbReference>
<dbReference type="Pfam" id="PF23210">
    <property type="entry name" value="HEAT_Maestro_2"/>
    <property type="match status" value="1"/>
</dbReference>
<evidence type="ECO:0000259" key="6">
    <source>
        <dbReference type="Pfam" id="PF23210"/>
    </source>
</evidence>
<protein>
    <submittedName>
        <fullName evidence="9">Maestro heat-like repeat-containing protein family member 7</fullName>
    </submittedName>
</protein>
<evidence type="ECO:0000256" key="1">
    <source>
        <dbReference type="ARBA" id="ARBA00022737"/>
    </source>
</evidence>
<feature type="domain" description="Maestro/Maestro-like HEAT-repeats" evidence="7">
    <location>
        <begin position="981"/>
        <end position="1111"/>
    </location>
</feature>
<dbReference type="PANTHER" id="PTHR23120:SF17">
    <property type="entry name" value="MAESTRO HEAT-LIKE REPEAT-CONTAINING PROTEIN FAMILY MEMBER 7"/>
    <property type="match status" value="1"/>
</dbReference>
<keyword evidence="8" id="KW-1185">Reference proteome</keyword>
<dbReference type="Pfam" id="PF10223">
    <property type="entry name" value="Menorin_N"/>
    <property type="match status" value="1"/>
</dbReference>
<dbReference type="Pfam" id="PF21047">
    <property type="entry name" value="HEAT_Maestro"/>
    <property type="match status" value="1"/>
</dbReference>
<feature type="compositionally biased region" description="Polar residues" evidence="3">
    <location>
        <begin position="205"/>
        <end position="222"/>
    </location>
</feature>
<accession>A0AAX6T344</accession>
<evidence type="ECO:0000313" key="9">
    <source>
        <dbReference type="RefSeq" id="XP_021114352.1"/>
    </source>
</evidence>
<dbReference type="GO" id="GO:0005737">
    <property type="term" value="C:cytoplasm"/>
    <property type="evidence" value="ECO:0007669"/>
    <property type="project" value="TreeGrafter"/>
</dbReference>
<keyword evidence="1" id="KW-0677">Repeat</keyword>
<feature type="domain" description="Menorin-like" evidence="4">
    <location>
        <begin position="22"/>
        <end position="97"/>
    </location>
</feature>
<evidence type="ECO:0000256" key="2">
    <source>
        <dbReference type="ARBA" id="ARBA00044953"/>
    </source>
</evidence>
<feature type="region of interest" description="Disordered" evidence="3">
    <location>
        <begin position="100"/>
        <end position="158"/>
    </location>
</feature>
<evidence type="ECO:0000259" key="7">
    <source>
        <dbReference type="Pfam" id="PF23227"/>
    </source>
</evidence>
<feature type="region of interest" description="Disordered" evidence="3">
    <location>
        <begin position="412"/>
        <end position="476"/>
    </location>
</feature>
<dbReference type="AlphaFoldDB" id="A0AAX6T344"/>
<dbReference type="InterPro" id="IPR016024">
    <property type="entry name" value="ARM-type_fold"/>
</dbReference>
<feature type="compositionally biased region" description="Polar residues" evidence="3">
    <location>
        <begin position="421"/>
        <end position="430"/>
    </location>
</feature>
<feature type="domain" description="Maestro-like HEAT-repeats" evidence="5">
    <location>
        <begin position="578"/>
        <end position="737"/>
    </location>
</feature>
<name>A0AAX6T344_HETGA</name>
<dbReference type="InterPro" id="IPR048465">
    <property type="entry name" value="Maestro-like_HEAT"/>
</dbReference>
<dbReference type="InterPro" id="IPR055406">
    <property type="entry name" value="HEAT_Maestro"/>
</dbReference>
<feature type="compositionally biased region" description="Basic and acidic residues" evidence="3">
    <location>
        <begin position="223"/>
        <end position="233"/>
    </location>
</feature>
<comment type="similarity">
    <text evidence="2">Belongs to the menorin family.</text>
</comment>
<reference evidence="9" key="1">
    <citation type="submission" date="2025-08" db="UniProtKB">
        <authorList>
            <consortium name="RefSeq"/>
        </authorList>
    </citation>
    <scope>IDENTIFICATION</scope>
</reference>
<feature type="domain" description="Maestro/Maestro-like HEAT-repeats" evidence="7">
    <location>
        <begin position="895"/>
        <end position="963"/>
    </location>
</feature>